<comment type="caution">
    <text evidence="8">The sequence shown here is derived from an EMBL/GenBank/DDBJ whole genome shotgun (WGS) entry which is preliminary data.</text>
</comment>
<feature type="compositionally biased region" description="Low complexity" evidence="7">
    <location>
        <begin position="11"/>
        <end position="20"/>
    </location>
</feature>
<evidence type="ECO:0000256" key="3">
    <source>
        <dbReference type="ARBA" id="ARBA00022517"/>
    </source>
</evidence>
<gene>
    <name evidence="9" type="ORF">L195_g026342</name>
    <name evidence="8" type="ORF">L195_g046282</name>
</gene>
<evidence type="ECO:0000313" key="10">
    <source>
        <dbReference type="Proteomes" id="UP000236291"/>
    </source>
</evidence>
<dbReference type="GO" id="GO:0030692">
    <property type="term" value="C:Noc4p-Nop14p complex"/>
    <property type="evidence" value="ECO:0007669"/>
    <property type="project" value="TreeGrafter"/>
</dbReference>
<comment type="function">
    <text evidence="6">Involved in nucleolar processing of pre-18S ribosomal RNA. Has a role in the nuclear export of 40S pre-ribosomal subunit to the cytoplasm.</text>
</comment>
<organism evidence="8 10">
    <name type="scientific">Trifolium pratense</name>
    <name type="common">Red clover</name>
    <dbReference type="NCBI Taxonomy" id="57577"/>
    <lineage>
        <taxon>Eukaryota</taxon>
        <taxon>Viridiplantae</taxon>
        <taxon>Streptophyta</taxon>
        <taxon>Embryophyta</taxon>
        <taxon>Tracheophyta</taxon>
        <taxon>Spermatophyta</taxon>
        <taxon>Magnoliopsida</taxon>
        <taxon>eudicotyledons</taxon>
        <taxon>Gunneridae</taxon>
        <taxon>Pentapetalae</taxon>
        <taxon>rosids</taxon>
        <taxon>fabids</taxon>
        <taxon>Fabales</taxon>
        <taxon>Fabaceae</taxon>
        <taxon>Papilionoideae</taxon>
        <taxon>50 kb inversion clade</taxon>
        <taxon>NPAAA clade</taxon>
        <taxon>Hologalegina</taxon>
        <taxon>IRL clade</taxon>
        <taxon>Trifolieae</taxon>
        <taxon>Trifolium</taxon>
    </lineage>
</organism>
<dbReference type="EMBL" id="ASHM01061960">
    <property type="protein sequence ID" value="PNX90159.1"/>
    <property type="molecule type" value="Genomic_DNA"/>
</dbReference>
<evidence type="ECO:0000256" key="4">
    <source>
        <dbReference type="ARBA" id="ARBA00022552"/>
    </source>
</evidence>
<evidence type="ECO:0000256" key="7">
    <source>
        <dbReference type="SAM" id="MobiDB-lite"/>
    </source>
</evidence>
<accession>A0A2K3MHD6</accession>
<dbReference type="Proteomes" id="UP000236291">
    <property type="component" value="Unassembled WGS sequence"/>
</dbReference>
<reference evidence="8 10" key="1">
    <citation type="journal article" date="2014" name="Am. J. Bot.">
        <title>Genome assembly and annotation for red clover (Trifolium pratense; Fabaceae).</title>
        <authorList>
            <person name="Istvanek J."/>
            <person name="Jaros M."/>
            <person name="Krenek A."/>
            <person name="Repkova J."/>
        </authorList>
    </citation>
    <scope>NUCLEOTIDE SEQUENCE [LARGE SCALE GENOMIC DNA]</scope>
    <source>
        <strain evidence="10">cv. Tatra</strain>
        <tissue evidence="8">Young leaves</tissue>
    </source>
</reference>
<keyword evidence="3" id="KW-0690">Ribosome biogenesis</keyword>
<evidence type="ECO:0000256" key="6">
    <source>
        <dbReference type="ARBA" id="ARBA00024695"/>
    </source>
</evidence>
<keyword evidence="5" id="KW-0539">Nucleus</keyword>
<dbReference type="PANTHER" id="PTHR23183:SF0">
    <property type="entry name" value="NUCLEOLAR PROTEIN 14"/>
    <property type="match status" value="1"/>
</dbReference>
<dbReference type="GO" id="GO:0030490">
    <property type="term" value="P:maturation of SSU-rRNA"/>
    <property type="evidence" value="ECO:0007669"/>
    <property type="project" value="TreeGrafter"/>
</dbReference>
<dbReference type="STRING" id="57577.A0A2K3MHD6"/>
<name>A0A2K3MHD6_TRIPR</name>
<dbReference type="AlphaFoldDB" id="A0A2K3MHD6"/>
<evidence type="ECO:0000313" key="8">
    <source>
        <dbReference type="EMBL" id="PNX90159.1"/>
    </source>
</evidence>
<dbReference type="Pfam" id="PF04147">
    <property type="entry name" value="Nop14"/>
    <property type="match status" value="1"/>
</dbReference>
<feature type="region of interest" description="Disordered" evidence="7">
    <location>
        <begin position="1"/>
        <end position="50"/>
    </location>
</feature>
<comment type="similarity">
    <text evidence="2">Belongs to the NOP14 family.</text>
</comment>
<dbReference type="PANTHER" id="PTHR23183">
    <property type="entry name" value="NOP14"/>
    <property type="match status" value="1"/>
</dbReference>
<evidence type="ECO:0000256" key="5">
    <source>
        <dbReference type="ARBA" id="ARBA00023242"/>
    </source>
</evidence>
<dbReference type="ExpressionAtlas" id="A0A2K3MHD6">
    <property type="expression patterns" value="baseline"/>
</dbReference>
<keyword evidence="4" id="KW-0698">rRNA processing</keyword>
<proteinExistence type="inferred from homology"/>
<sequence length="127" mass="14505">MAKSSKRSIANGTNKSNNKNTGKKNKKNKMGPEGVAMKSKAPKVNDNPFETISSKRKFDIMGQKRKGDTKRLGLARSIAIEKRKKRLFKEYEQSNKNSEFIDRRIGENDEGLDDFGKAILRSQRERQ</sequence>
<dbReference type="EMBL" id="ASHM01022110">
    <property type="protein sequence ID" value="PNY03019.1"/>
    <property type="molecule type" value="Genomic_DNA"/>
</dbReference>
<reference evidence="8 10" key="2">
    <citation type="journal article" date="2017" name="Front. Plant Sci.">
        <title>Gene Classification and Mining of Molecular Markers Useful in Red Clover (Trifolium pratense) Breeding.</title>
        <authorList>
            <person name="Istvanek J."/>
            <person name="Dluhosova J."/>
            <person name="Dluhos P."/>
            <person name="Patkova L."/>
            <person name="Nedelnik J."/>
            <person name="Repkova J."/>
        </authorList>
    </citation>
    <scope>NUCLEOTIDE SEQUENCE [LARGE SCALE GENOMIC DNA]</scope>
    <source>
        <strain evidence="10">cv. Tatra</strain>
        <tissue evidence="8">Young leaves</tissue>
    </source>
</reference>
<protein>
    <submittedName>
        <fullName evidence="8">Nucleolar protein 14-like</fullName>
    </submittedName>
</protein>
<comment type="subcellular location">
    <subcellularLocation>
        <location evidence="1">Nucleus</location>
        <location evidence="1">Nucleolus</location>
    </subcellularLocation>
</comment>
<evidence type="ECO:0000256" key="1">
    <source>
        <dbReference type="ARBA" id="ARBA00004604"/>
    </source>
</evidence>
<dbReference type="GO" id="GO:0032040">
    <property type="term" value="C:small-subunit processome"/>
    <property type="evidence" value="ECO:0007669"/>
    <property type="project" value="InterPro"/>
</dbReference>
<dbReference type="InterPro" id="IPR007276">
    <property type="entry name" value="Nop14"/>
</dbReference>
<feature type="non-terminal residue" evidence="8">
    <location>
        <position position="127"/>
    </location>
</feature>
<evidence type="ECO:0000313" key="9">
    <source>
        <dbReference type="EMBL" id="PNY03019.1"/>
    </source>
</evidence>
<evidence type="ECO:0000256" key="2">
    <source>
        <dbReference type="ARBA" id="ARBA00007466"/>
    </source>
</evidence>